<reference evidence="1 2" key="1">
    <citation type="submission" date="2015-09" db="EMBL/GenBank/DDBJ databases">
        <title>Draft Genome Sequence of Bradyrhizobium manausense Strain BR 3351T, a Novel Symbiotic Nitrogen-Fixing Alphaproteobacterium Isolated from Brazilian Amazon Rain Forest.</title>
        <authorList>
            <person name="De Araujo J.L."/>
            <person name="Zilli J.E."/>
        </authorList>
    </citation>
    <scope>NUCLEOTIDE SEQUENCE [LARGE SCALE GENOMIC DNA]</scope>
    <source>
        <strain evidence="1 2">BR3351</strain>
    </source>
</reference>
<gene>
    <name evidence="1" type="ORF">AOQ71_16830</name>
</gene>
<keyword evidence="2" id="KW-1185">Reference proteome</keyword>
<evidence type="ECO:0000313" key="1">
    <source>
        <dbReference type="EMBL" id="KRQ12344.1"/>
    </source>
</evidence>
<proteinExistence type="predicted"/>
<protein>
    <submittedName>
        <fullName evidence="1">Uncharacterized protein</fullName>
    </submittedName>
</protein>
<organism evidence="1 2">
    <name type="scientific">Bradyrhizobium manausense</name>
    <dbReference type="NCBI Taxonomy" id="989370"/>
    <lineage>
        <taxon>Bacteria</taxon>
        <taxon>Pseudomonadati</taxon>
        <taxon>Pseudomonadota</taxon>
        <taxon>Alphaproteobacteria</taxon>
        <taxon>Hyphomicrobiales</taxon>
        <taxon>Nitrobacteraceae</taxon>
        <taxon>Bradyrhizobium</taxon>
    </lineage>
</organism>
<accession>A0A0R3DRF2</accession>
<dbReference type="EMBL" id="LJYG01000065">
    <property type="protein sequence ID" value="KRQ12344.1"/>
    <property type="molecule type" value="Genomic_DNA"/>
</dbReference>
<name>A0A0R3DRF2_9BRAD</name>
<comment type="caution">
    <text evidence="1">The sequence shown here is derived from an EMBL/GenBank/DDBJ whole genome shotgun (WGS) entry which is preliminary data.</text>
</comment>
<sequence length="75" mass="8084">MGGDANCLEQDHGKLYEPEQLSTLGLLFDEAVLALPPSMRTPSNRIEIAKLILERASIIEPSLLIKLISALIAAA</sequence>
<dbReference type="Proteomes" id="UP000051936">
    <property type="component" value="Unassembled WGS sequence"/>
</dbReference>
<dbReference type="AlphaFoldDB" id="A0A0R3DRF2"/>
<evidence type="ECO:0000313" key="2">
    <source>
        <dbReference type="Proteomes" id="UP000051936"/>
    </source>
</evidence>